<reference evidence="1 3" key="1">
    <citation type="journal article" date="2012" name="Nature">
        <title>Algal genomes reveal evolutionary mosaicism and the fate of nucleomorphs.</title>
        <authorList>
            <consortium name="DOE Joint Genome Institute"/>
            <person name="Curtis B.A."/>
            <person name="Tanifuji G."/>
            <person name="Burki F."/>
            <person name="Gruber A."/>
            <person name="Irimia M."/>
            <person name="Maruyama S."/>
            <person name="Arias M.C."/>
            <person name="Ball S.G."/>
            <person name="Gile G.H."/>
            <person name="Hirakawa Y."/>
            <person name="Hopkins J.F."/>
            <person name="Kuo A."/>
            <person name="Rensing S.A."/>
            <person name="Schmutz J."/>
            <person name="Symeonidi A."/>
            <person name="Elias M."/>
            <person name="Eveleigh R.J."/>
            <person name="Herman E.K."/>
            <person name="Klute M.J."/>
            <person name="Nakayama T."/>
            <person name="Obornik M."/>
            <person name="Reyes-Prieto A."/>
            <person name="Armbrust E.V."/>
            <person name="Aves S.J."/>
            <person name="Beiko R.G."/>
            <person name="Coutinho P."/>
            <person name="Dacks J.B."/>
            <person name="Durnford D.G."/>
            <person name="Fast N.M."/>
            <person name="Green B.R."/>
            <person name="Grisdale C.J."/>
            <person name="Hempel F."/>
            <person name="Henrissat B."/>
            <person name="Hoppner M.P."/>
            <person name="Ishida K."/>
            <person name="Kim E."/>
            <person name="Koreny L."/>
            <person name="Kroth P.G."/>
            <person name="Liu Y."/>
            <person name="Malik S.B."/>
            <person name="Maier U.G."/>
            <person name="McRose D."/>
            <person name="Mock T."/>
            <person name="Neilson J.A."/>
            <person name="Onodera N.T."/>
            <person name="Poole A.M."/>
            <person name="Pritham E.J."/>
            <person name="Richards T.A."/>
            <person name="Rocap G."/>
            <person name="Roy S.W."/>
            <person name="Sarai C."/>
            <person name="Schaack S."/>
            <person name="Shirato S."/>
            <person name="Slamovits C.H."/>
            <person name="Spencer D.F."/>
            <person name="Suzuki S."/>
            <person name="Worden A.Z."/>
            <person name="Zauner S."/>
            <person name="Barry K."/>
            <person name="Bell C."/>
            <person name="Bharti A.K."/>
            <person name="Crow J.A."/>
            <person name="Grimwood J."/>
            <person name="Kramer R."/>
            <person name="Lindquist E."/>
            <person name="Lucas S."/>
            <person name="Salamov A."/>
            <person name="McFadden G.I."/>
            <person name="Lane C.E."/>
            <person name="Keeling P.J."/>
            <person name="Gray M.W."/>
            <person name="Grigoriev I.V."/>
            <person name="Archibald J.M."/>
        </authorList>
    </citation>
    <scope>NUCLEOTIDE SEQUENCE</scope>
    <source>
        <strain evidence="1 3">CCMP2712</strain>
    </source>
</reference>
<keyword evidence="3" id="KW-1185">Reference proteome</keyword>
<organism evidence="1">
    <name type="scientific">Guillardia theta (strain CCMP2712)</name>
    <name type="common">Cryptophyte</name>
    <dbReference type="NCBI Taxonomy" id="905079"/>
    <lineage>
        <taxon>Eukaryota</taxon>
        <taxon>Cryptophyceae</taxon>
        <taxon>Pyrenomonadales</taxon>
        <taxon>Geminigeraceae</taxon>
        <taxon>Guillardia</taxon>
    </lineage>
</organism>
<sequence length="204" mass="23390">MFSDSPSARTPTIELSQQMAREYHQMSNDALLMYVAQGDHDAHRERLLREIMVVDNVTWKDAHKRLNEMEAASKRGMFIATVPFKTGIALGVVGSIAAVPLVFQLDTALWFNEYFVTADVAEPEDLETWLEVGAWTWNWMEPPIGQLSFLLLCLQFARNQMLNYGAKPYTARLKQYRAGRLCGLYPQYSRSIVSEFAMSCKWHD</sequence>
<proteinExistence type="predicted"/>
<reference evidence="3" key="2">
    <citation type="submission" date="2012-11" db="EMBL/GenBank/DDBJ databases">
        <authorList>
            <person name="Kuo A."/>
            <person name="Curtis B.A."/>
            <person name="Tanifuji G."/>
            <person name="Burki F."/>
            <person name="Gruber A."/>
            <person name="Irimia M."/>
            <person name="Maruyama S."/>
            <person name="Arias M.C."/>
            <person name="Ball S.G."/>
            <person name="Gile G.H."/>
            <person name="Hirakawa Y."/>
            <person name="Hopkins J.F."/>
            <person name="Rensing S.A."/>
            <person name="Schmutz J."/>
            <person name="Symeonidi A."/>
            <person name="Elias M."/>
            <person name="Eveleigh R.J."/>
            <person name="Herman E.K."/>
            <person name="Klute M.J."/>
            <person name="Nakayama T."/>
            <person name="Obornik M."/>
            <person name="Reyes-Prieto A."/>
            <person name="Armbrust E.V."/>
            <person name="Aves S.J."/>
            <person name="Beiko R.G."/>
            <person name="Coutinho P."/>
            <person name="Dacks J.B."/>
            <person name="Durnford D.G."/>
            <person name="Fast N.M."/>
            <person name="Green B.R."/>
            <person name="Grisdale C."/>
            <person name="Hempe F."/>
            <person name="Henrissat B."/>
            <person name="Hoppner M.P."/>
            <person name="Ishida K.-I."/>
            <person name="Kim E."/>
            <person name="Koreny L."/>
            <person name="Kroth P.G."/>
            <person name="Liu Y."/>
            <person name="Malik S.-B."/>
            <person name="Maier U.G."/>
            <person name="McRose D."/>
            <person name="Mock T."/>
            <person name="Neilson J.A."/>
            <person name="Onodera N.T."/>
            <person name="Poole A.M."/>
            <person name="Pritham E.J."/>
            <person name="Richards T.A."/>
            <person name="Rocap G."/>
            <person name="Roy S.W."/>
            <person name="Sarai C."/>
            <person name="Schaack S."/>
            <person name="Shirato S."/>
            <person name="Slamovits C.H."/>
            <person name="Spencer D.F."/>
            <person name="Suzuki S."/>
            <person name="Worden A.Z."/>
            <person name="Zauner S."/>
            <person name="Barry K."/>
            <person name="Bell C."/>
            <person name="Bharti A.K."/>
            <person name="Crow J.A."/>
            <person name="Grimwood J."/>
            <person name="Kramer R."/>
            <person name="Lindquist E."/>
            <person name="Lucas S."/>
            <person name="Salamov A."/>
            <person name="McFadden G.I."/>
            <person name="Lane C.E."/>
            <person name="Keeling P.J."/>
            <person name="Gray M.W."/>
            <person name="Grigoriev I.V."/>
            <person name="Archibald J.M."/>
        </authorList>
    </citation>
    <scope>NUCLEOTIDE SEQUENCE</scope>
    <source>
        <strain evidence="3">CCMP2712</strain>
    </source>
</reference>
<evidence type="ECO:0000313" key="3">
    <source>
        <dbReference type="Proteomes" id="UP000011087"/>
    </source>
</evidence>
<dbReference type="OrthoDB" id="186314at2759"/>
<protein>
    <submittedName>
        <fullName evidence="1 2">Uncharacterized protein</fullName>
    </submittedName>
</protein>
<name>L1J266_GUITC</name>
<gene>
    <name evidence="1" type="ORF">GUITHDRAFT_111299</name>
</gene>
<dbReference type="EMBL" id="JH993015">
    <property type="protein sequence ID" value="EKX42616.1"/>
    <property type="molecule type" value="Genomic_DNA"/>
</dbReference>
<accession>L1J266</accession>
<dbReference type="HOGENOM" id="CLU_1345435_0_0_1"/>
<evidence type="ECO:0000313" key="1">
    <source>
        <dbReference type="EMBL" id="EKX42616.1"/>
    </source>
</evidence>
<dbReference type="RefSeq" id="XP_005829596.1">
    <property type="nucleotide sequence ID" value="XM_005829539.1"/>
</dbReference>
<dbReference type="Proteomes" id="UP000011087">
    <property type="component" value="Unassembled WGS sequence"/>
</dbReference>
<dbReference type="OMA" id="VEWPEAN"/>
<dbReference type="GeneID" id="17299353"/>
<dbReference type="PaxDb" id="55529-EKX42616"/>
<dbReference type="EnsemblProtists" id="EKX42616">
    <property type="protein sequence ID" value="EKX42616"/>
    <property type="gene ID" value="GUITHDRAFT_111299"/>
</dbReference>
<dbReference type="KEGG" id="gtt:GUITHDRAFT_111299"/>
<evidence type="ECO:0000313" key="2">
    <source>
        <dbReference type="EnsemblProtists" id="EKX42616"/>
    </source>
</evidence>
<reference evidence="2" key="3">
    <citation type="submission" date="2016-03" db="UniProtKB">
        <authorList>
            <consortium name="EnsemblProtists"/>
        </authorList>
    </citation>
    <scope>IDENTIFICATION</scope>
</reference>
<dbReference type="eggNOG" id="ENOG502S3F8">
    <property type="taxonomic scope" value="Eukaryota"/>
</dbReference>
<dbReference type="AlphaFoldDB" id="L1J266"/>